<name>A0A1W2FI88_KIBAR</name>
<dbReference type="EMBL" id="FWXV01000007">
    <property type="protein sequence ID" value="SMD21657.1"/>
    <property type="molecule type" value="Genomic_DNA"/>
</dbReference>
<keyword evidence="1" id="KW-0472">Membrane</keyword>
<evidence type="ECO:0000313" key="3">
    <source>
        <dbReference type="EMBL" id="SMD21657.1"/>
    </source>
</evidence>
<keyword evidence="1" id="KW-1133">Transmembrane helix</keyword>
<dbReference type="Proteomes" id="UP000192674">
    <property type="component" value="Unassembled WGS sequence"/>
</dbReference>
<dbReference type="PROSITE" id="PS50234">
    <property type="entry name" value="VWFA"/>
    <property type="match status" value="1"/>
</dbReference>
<keyword evidence="1" id="KW-0812">Transmembrane</keyword>
<dbReference type="InterPro" id="IPR036465">
    <property type="entry name" value="vWFA_dom_sf"/>
</dbReference>
<dbReference type="Pfam" id="PF00092">
    <property type="entry name" value="VWA"/>
    <property type="match status" value="1"/>
</dbReference>
<protein>
    <submittedName>
        <fullName evidence="3">von Willebrand factor type A domain-containing protein</fullName>
    </submittedName>
</protein>
<proteinExistence type="predicted"/>
<evidence type="ECO:0000259" key="2">
    <source>
        <dbReference type="PROSITE" id="PS50234"/>
    </source>
</evidence>
<sequence>MARRPGSPVVILSILLVLTLAGWFGYDYLRTRLAASSCDTVTTLRITAAPDIAPALTTVSQQDTSACYRVEAVAAPSGQAMETLAVHKPDVWVPESSLWLQRAQQRGAWNLPVTGTSVASSPIVVGLTETAARKYGWPSKTPTWAEIFKGDPAIGFVDPAVDPVGLAALVGTGELTKNAPDPAGAYALTLRKLTKHTVQEPAAIFDPALEGAVTSEASLKAHNLVGAYADPAIPSLDYPYVVLPGTSDSQRAIAQQFLGKVLEKTDVLTAAGFRPPNGTPGPGQPPVTPVNLPEDPDKLLNEWAAANRSARIQVLLDVSGSMAAAVPKARADRMTLTLRAAELGIKLFKPITKVGLWRFSTKLDGDKDYQELLPVRPVSEQLASGGLEKLRSVRAISNGGTGLYDSVLAAYQSARQNWEPGRINLVVLLTDGRDDDDGRGISQQKLLAELNKLQDPKRPLQIIAIGIGPDVDTAELRTFSHATGGEAYPTPDPTKIVDTFYAALGRLLEQ</sequence>
<dbReference type="OrthoDB" id="5621159at2"/>
<dbReference type="AlphaFoldDB" id="A0A1W2FI88"/>
<dbReference type="SUPFAM" id="SSF53300">
    <property type="entry name" value="vWA-like"/>
    <property type="match status" value="1"/>
</dbReference>
<feature type="transmembrane region" description="Helical" evidence="1">
    <location>
        <begin position="7"/>
        <end position="26"/>
    </location>
</feature>
<dbReference type="Gene3D" id="3.40.50.410">
    <property type="entry name" value="von Willebrand factor, type A domain"/>
    <property type="match status" value="1"/>
</dbReference>
<gene>
    <name evidence="3" type="ORF">SAMN05661093_06941</name>
</gene>
<dbReference type="RefSeq" id="WP_084430893.1">
    <property type="nucleotide sequence ID" value="NZ_FWXV01000007.1"/>
</dbReference>
<organism evidence="3 4">
    <name type="scientific">Kibdelosporangium aridum</name>
    <dbReference type="NCBI Taxonomy" id="2030"/>
    <lineage>
        <taxon>Bacteria</taxon>
        <taxon>Bacillati</taxon>
        <taxon>Actinomycetota</taxon>
        <taxon>Actinomycetes</taxon>
        <taxon>Pseudonocardiales</taxon>
        <taxon>Pseudonocardiaceae</taxon>
        <taxon>Kibdelosporangium</taxon>
    </lineage>
</organism>
<reference evidence="3 4" key="1">
    <citation type="submission" date="2017-04" db="EMBL/GenBank/DDBJ databases">
        <authorList>
            <person name="Afonso C.L."/>
            <person name="Miller P.J."/>
            <person name="Scott M.A."/>
            <person name="Spackman E."/>
            <person name="Goraichik I."/>
            <person name="Dimitrov K.M."/>
            <person name="Suarez D.L."/>
            <person name="Swayne D.E."/>
        </authorList>
    </citation>
    <scope>NUCLEOTIDE SEQUENCE [LARGE SCALE GENOMIC DNA]</scope>
    <source>
        <strain evidence="3 4">DSM 43828</strain>
    </source>
</reference>
<dbReference type="SUPFAM" id="SSF53850">
    <property type="entry name" value="Periplasmic binding protein-like II"/>
    <property type="match status" value="1"/>
</dbReference>
<dbReference type="InterPro" id="IPR002035">
    <property type="entry name" value="VWF_A"/>
</dbReference>
<feature type="domain" description="VWFA" evidence="2">
    <location>
        <begin position="311"/>
        <end position="504"/>
    </location>
</feature>
<evidence type="ECO:0000313" key="4">
    <source>
        <dbReference type="Proteomes" id="UP000192674"/>
    </source>
</evidence>
<accession>A0A1W2FI88</accession>
<evidence type="ECO:0000256" key="1">
    <source>
        <dbReference type="SAM" id="Phobius"/>
    </source>
</evidence>
<dbReference type="SMART" id="SM00327">
    <property type="entry name" value="VWA"/>
    <property type="match status" value="1"/>
</dbReference>
<keyword evidence="4" id="KW-1185">Reference proteome</keyword>
<dbReference type="Pfam" id="PF13531">
    <property type="entry name" value="SBP_bac_11"/>
    <property type="match status" value="1"/>
</dbReference>